<dbReference type="PANTHER" id="PTHR40040:SF1">
    <property type="entry name" value="MEMBRANE PROTEIN"/>
    <property type="match status" value="1"/>
</dbReference>
<sequence>MTDENRNNEGERDLRQYSDDSRYGHADYVEETSAEFAAPVYADRERDNDNDRTNDDYNKKSIDDNDINDNAGRGWGYTALILSILSLFTLPVLFGGAGIVLGFMARRRGAETLGVWAIGIGAVSIIIGIFIMPFF</sequence>
<evidence type="ECO:0000313" key="5">
    <source>
        <dbReference type="Proteomes" id="UP000472971"/>
    </source>
</evidence>
<accession>A0A6B3VV51</accession>
<dbReference type="PANTHER" id="PTHR40040">
    <property type="entry name" value="SMALL HYDROPHOBIC PROTEIN-RELATED"/>
    <property type="match status" value="1"/>
</dbReference>
<comment type="caution">
    <text evidence="4">The sequence shown here is derived from an EMBL/GenBank/DDBJ whole genome shotgun (WGS) entry which is preliminary data.</text>
</comment>
<keyword evidence="5" id="KW-1185">Reference proteome</keyword>
<keyword evidence="2" id="KW-1133">Transmembrane helix</keyword>
<reference evidence="4 5" key="1">
    <citation type="submission" date="2020-02" db="EMBL/GenBank/DDBJ databases">
        <title>Bacillus aquiflavi sp. nov., isolated from yellow water of strong flavor Chinese baijiu in Yibin region of China.</title>
        <authorList>
            <person name="Xie J."/>
        </authorList>
    </citation>
    <scope>NUCLEOTIDE SEQUENCE [LARGE SCALE GENOMIC DNA]</scope>
    <source>
        <strain evidence="4 5">3H-10</strain>
    </source>
</reference>
<reference evidence="3 6" key="2">
    <citation type="submission" date="2020-07" db="EMBL/GenBank/DDBJ databases">
        <authorList>
            <person name="Feng H."/>
        </authorList>
    </citation>
    <scope>NUCLEOTIDE SEQUENCE [LARGE SCALE GENOMIC DNA]</scope>
    <source>
        <strain evidence="3">S-12</strain>
        <strain evidence="6">s-12</strain>
    </source>
</reference>
<keyword evidence="2" id="KW-0472">Membrane</keyword>
<dbReference type="RefSeq" id="WP_163239396.1">
    <property type="nucleotide sequence ID" value="NZ_CP082780.1"/>
</dbReference>
<evidence type="ECO:0000256" key="2">
    <source>
        <dbReference type="SAM" id="Phobius"/>
    </source>
</evidence>
<dbReference type="EMBL" id="JACEIO010000002">
    <property type="protein sequence ID" value="MBA4535842.1"/>
    <property type="molecule type" value="Genomic_DNA"/>
</dbReference>
<proteinExistence type="predicted"/>
<dbReference type="Proteomes" id="UP000472971">
    <property type="component" value="Unassembled WGS sequence"/>
</dbReference>
<evidence type="ECO:0000256" key="1">
    <source>
        <dbReference type="SAM" id="MobiDB-lite"/>
    </source>
</evidence>
<feature type="transmembrane region" description="Helical" evidence="2">
    <location>
        <begin position="113"/>
        <end position="134"/>
    </location>
</feature>
<organism evidence="4 5">
    <name type="scientific">Bacillus aquiflavi</name>
    <dbReference type="NCBI Taxonomy" id="2672567"/>
    <lineage>
        <taxon>Bacteria</taxon>
        <taxon>Bacillati</taxon>
        <taxon>Bacillota</taxon>
        <taxon>Bacilli</taxon>
        <taxon>Bacillales</taxon>
        <taxon>Bacillaceae</taxon>
        <taxon>Bacillus</taxon>
    </lineage>
</organism>
<feature type="compositionally biased region" description="Basic and acidic residues" evidence="1">
    <location>
        <begin position="1"/>
        <end position="28"/>
    </location>
</feature>
<dbReference type="EMBL" id="JAAIWN010000002">
    <property type="protein sequence ID" value="NEY80217.1"/>
    <property type="molecule type" value="Genomic_DNA"/>
</dbReference>
<feature type="transmembrane region" description="Helical" evidence="2">
    <location>
        <begin position="75"/>
        <end position="101"/>
    </location>
</feature>
<name>A0A6B3VV51_9BACI</name>
<evidence type="ECO:0000313" key="4">
    <source>
        <dbReference type="EMBL" id="NEY80217.1"/>
    </source>
</evidence>
<dbReference type="Proteomes" id="UP000570010">
    <property type="component" value="Unassembled WGS sequence"/>
</dbReference>
<gene>
    <name evidence="4" type="ORF">G4D64_01485</name>
    <name evidence="3" type="ORF">H1Z61_01490</name>
</gene>
<evidence type="ECO:0000313" key="6">
    <source>
        <dbReference type="Proteomes" id="UP000570010"/>
    </source>
</evidence>
<feature type="compositionally biased region" description="Basic and acidic residues" evidence="1">
    <location>
        <begin position="42"/>
        <end position="63"/>
    </location>
</feature>
<dbReference type="InterPro" id="IPR055338">
    <property type="entry name" value="YqfX-like"/>
</dbReference>
<keyword evidence="2" id="KW-0812">Transmembrane</keyword>
<dbReference type="AlphaFoldDB" id="A0A6B3VV51"/>
<feature type="region of interest" description="Disordered" evidence="1">
    <location>
        <begin position="1"/>
        <end position="63"/>
    </location>
</feature>
<evidence type="ECO:0000313" key="3">
    <source>
        <dbReference type="EMBL" id="MBA4535842.1"/>
    </source>
</evidence>
<protein>
    <submittedName>
        <fullName evidence="4">DUF4190 domain-containing protein</fullName>
    </submittedName>
</protein>